<gene>
    <name evidence="1" type="ordered locus">YPK_2084</name>
</gene>
<reference evidence="1" key="1">
    <citation type="submission" date="2008-02" db="EMBL/GenBank/DDBJ databases">
        <title>Complete sequence of Yersinia pseudotuberculosis YPIII.</title>
        <authorList>
            <consortium name="US DOE Joint Genome Institute"/>
            <person name="Challacombe J.F."/>
            <person name="Bruce D."/>
            <person name="Detter J.C."/>
            <person name="Green L."/>
            <person name="Land M."/>
            <person name="Munk C."/>
            <person name="Lindler L.E."/>
            <person name="Nikolich M.P."/>
            <person name="Brettin T."/>
        </authorList>
    </citation>
    <scope>NUCLEOTIDE SEQUENCE</scope>
    <source>
        <strain evidence="1">YPIII</strain>
    </source>
</reference>
<dbReference type="AlphaFoldDB" id="A0A0H3B1Z4"/>
<name>A0A0H3B1Z4_YERPY</name>
<protein>
    <submittedName>
        <fullName evidence="1">Uncharacterized protein</fullName>
    </submittedName>
</protein>
<proteinExistence type="predicted"/>
<evidence type="ECO:0000313" key="1">
    <source>
        <dbReference type="EMBL" id="ACA68370.1"/>
    </source>
</evidence>
<dbReference type="EMBL" id="CP000950">
    <property type="protein sequence ID" value="ACA68370.1"/>
    <property type="molecule type" value="Genomic_DNA"/>
</dbReference>
<dbReference type="KEGG" id="ypy:YPK_2084"/>
<organism evidence="1">
    <name type="scientific">Yersinia pseudotuberculosis serotype O:3 (strain YPIII)</name>
    <dbReference type="NCBI Taxonomy" id="502800"/>
    <lineage>
        <taxon>Bacteria</taxon>
        <taxon>Pseudomonadati</taxon>
        <taxon>Pseudomonadota</taxon>
        <taxon>Gammaproteobacteria</taxon>
        <taxon>Enterobacterales</taxon>
        <taxon>Yersiniaceae</taxon>
        <taxon>Yersinia</taxon>
    </lineage>
</organism>
<accession>A0A0H3B1Z4</accession>
<sequence>MSKFRALLIYNFKIYNKINHFSDSFKLEDIDIDATSFPYFKT</sequence>